<reference evidence="2 3" key="1">
    <citation type="submission" date="2023-10" db="EMBL/GenBank/DDBJ databases">
        <title>Wastewater isolates of ESBL- and carbapenemase-producing Gram-negative bacteria from New Zealand.</title>
        <authorList>
            <person name="Straub C."/>
            <person name="Weaver L."/>
            <person name="Cornelius A."/>
            <person name="Mcgill E."/>
            <person name="Dyet K."/>
            <person name="White L."/>
            <person name="Pattis I."/>
        </authorList>
    </citation>
    <scope>NUCLEOTIDE SEQUENCE [LARGE SCALE GENOMIC DNA]</scope>
    <source>
        <strain evidence="2 3">ESBL09</strain>
    </source>
</reference>
<comment type="caution">
    <text evidence="2">The sequence shown here is derived from an EMBL/GenBank/DDBJ whole genome shotgun (WGS) entry which is preliminary data.</text>
</comment>
<dbReference type="Pfam" id="PF00462">
    <property type="entry name" value="Glutaredoxin"/>
    <property type="match status" value="1"/>
</dbReference>
<dbReference type="RefSeq" id="WP_063160627.1">
    <property type="nucleotide sequence ID" value="NZ_JAZKKV010000004.1"/>
</dbReference>
<dbReference type="Proteomes" id="UP001331691">
    <property type="component" value="Unassembled WGS sequence"/>
</dbReference>
<evidence type="ECO:0000313" key="2">
    <source>
        <dbReference type="EMBL" id="MEE9657502.1"/>
    </source>
</evidence>
<dbReference type="AlphaFoldDB" id="A0AB35XH69"/>
<evidence type="ECO:0000313" key="3">
    <source>
        <dbReference type="Proteomes" id="UP001331691"/>
    </source>
</evidence>
<dbReference type="InterPro" id="IPR002109">
    <property type="entry name" value="Glutaredoxin"/>
</dbReference>
<dbReference type="PRINTS" id="PR00160">
    <property type="entry name" value="GLUTAREDOXIN"/>
</dbReference>
<dbReference type="NCBIfam" id="NF008401">
    <property type="entry name" value="PRK11200.1"/>
    <property type="match status" value="1"/>
</dbReference>
<dbReference type="PROSITE" id="PS51354">
    <property type="entry name" value="GLUTAREDOXIN_2"/>
    <property type="match status" value="1"/>
</dbReference>
<dbReference type="EMBL" id="JAZKKV010000004">
    <property type="protein sequence ID" value="MEE9657502.1"/>
    <property type="molecule type" value="Genomic_DNA"/>
</dbReference>
<protein>
    <submittedName>
        <fullName evidence="2">GrxA family glutaredoxin</fullName>
    </submittedName>
</protein>
<sequence>MVKVKIYGKEQCAYCKNAKELAAQLQSQGKLTFEYIDIQAAGIGAAELSELVGQPVKQVPQIFVDDKPVGGYTQFSAIKF</sequence>
<proteinExistence type="predicted"/>
<feature type="domain" description="Glutaredoxin" evidence="1">
    <location>
        <begin position="4"/>
        <end position="68"/>
    </location>
</feature>
<keyword evidence="3" id="KW-1185">Reference proteome</keyword>
<dbReference type="Gene3D" id="3.40.30.10">
    <property type="entry name" value="Glutaredoxin"/>
    <property type="match status" value="1"/>
</dbReference>
<evidence type="ECO:0000259" key="1">
    <source>
        <dbReference type="Pfam" id="PF00462"/>
    </source>
</evidence>
<dbReference type="InterPro" id="IPR036249">
    <property type="entry name" value="Thioredoxin-like_sf"/>
</dbReference>
<gene>
    <name evidence="2" type="ORF">V4836_25960</name>
</gene>
<dbReference type="CDD" id="cd02066">
    <property type="entry name" value="GRX_family"/>
    <property type="match status" value="1"/>
</dbReference>
<name>A0AB35XH69_9ENTR</name>
<dbReference type="InterPro" id="IPR014025">
    <property type="entry name" value="Glutaredoxin_subgr"/>
</dbReference>
<organism evidence="2 3">
    <name type="scientific">Kluyvera ascorbata</name>
    <dbReference type="NCBI Taxonomy" id="51288"/>
    <lineage>
        <taxon>Bacteria</taxon>
        <taxon>Pseudomonadati</taxon>
        <taxon>Pseudomonadota</taxon>
        <taxon>Gammaproteobacteria</taxon>
        <taxon>Enterobacterales</taxon>
        <taxon>Enterobacteriaceae</taxon>
        <taxon>Kluyvera</taxon>
    </lineage>
</organism>
<dbReference type="SUPFAM" id="SSF52833">
    <property type="entry name" value="Thioredoxin-like"/>
    <property type="match status" value="1"/>
</dbReference>
<accession>A0AB35XH69</accession>